<dbReference type="Proteomes" id="UP001595840">
    <property type="component" value="Unassembled WGS sequence"/>
</dbReference>
<gene>
    <name evidence="9" type="ORF">ACFOX3_01510</name>
</gene>
<dbReference type="PROSITE" id="PS00107">
    <property type="entry name" value="PROTEIN_KINASE_ATP"/>
    <property type="match status" value="1"/>
</dbReference>
<evidence type="ECO:0000256" key="2">
    <source>
        <dbReference type="ARBA" id="ARBA00022741"/>
    </source>
</evidence>
<dbReference type="Gene3D" id="1.25.40.10">
    <property type="entry name" value="Tetratricopeptide repeat domain"/>
    <property type="match status" value="1"/>
</dbReference>
<dbReference type="InterPro" id="IPR000719">
    <property type="entry name" value="Prot_kinase_dom"/>
</dbReference>
<keyword evidence="10" id="KW-1185">Reference proteome</keyword>
<reference evidence="10" key="1">
    <citation type="journal article" date="2019" name="Int. J. Syst. Evol. Microbiol.">
        <title>The Global Catalogue of Microorganisms (GCM) 10K type strain sequencing project: providing services to taxonomists for standard genome sequencing and annotation.</title>
        <authorList>
            <consortium name="The Broad Institute Genomics Platform"/>
            <consortium name="The Broad Institute Genome Sequencing Center for Infectious Disease"/>
            <person name="Wu L."/>
            <person name="Ma J."/>
        </authorList>
    </citation>
    <scope>NUCLEOTIDE SEQUENCE [LARGE SCALE GENOMIC DNA]</scope>
    <source>
        <strain evidence="10">CECT 8570</strain>
    </source>
</reference>
<evidence type="ECO:0000256" key="7">
    <source>
        <dbReference type="SAM" id="MobiDB-lite"/>
    </source>
</evidence>
<comment type="caution">
    <text evidence="9">The sequence shown here is derived from an EMBL/GenBank/DDBJ whole genome shotgun (WGS) entry which is preliminary data.</text>
</comment>
<evidence type="ECO:0000256" key="5">
    <source>
        <dbReference type="PROSITE-ProRule" id="PRU10141"/>
    </source>
</evidence>
<evidence type="ECO:0000259" key="8">
    <source>
        <dbReference type="PROSITE" id="PS50011"/>
    </source>
</evidence>
<dbReference type="EMBL" id="JBHSCX010000002">
    <property type="protein sequence ID" value="MFC4360956.1"/>
    <property type="molecule type" value="Genomic_DNA"/>
</dbReference>
<feature type="region of interest" description="Disordered" evidence="7">
    <location>
        <begin position="416"/>
        <end position="494"/>
    </location>
</feature>
<evidence type="ECO:0000256" key="3">
    <source>
        <dbReference type="ARBA" id="ARBA00022777"/>
    </source>
</evidence>
<dbReference type="RefSeq" id="WP_290261940.1">
    <property type="nucleotide sequence ID" value="NZ_JAUFQG010000004.1"/>
</dbReference>
<name>A0ABV8V0P4_9GAMM</name>
<dbReference type="InterPro" id="IPR011009">
    <property type="entry name" value="Kinase-like_dom_sf"/>
</dbReference>
<dbReference type="PANTHER" id="PTHR43289">
    <property type="entry name" value="MITOGEN-ACTIVATED PROTEIN KINASE KINASE KINASE 20-RELATED"/>
    <property type="match status" value="1"/>
</dbReference>
<evidence type="ECO:0000256" key="1">
    <source>
        <dbReference type="ARBA" id="ARBA00022679"/>
    </source>
</evidence>
<feature type="domain" description="Protein kinase" evidence="8">
    <location>
        <begin position="6"/>
        <end position="265"/>
    </location>
</feature>
<evidence type="ECO:0000313" key="10">
    <source>
        <dbReference type="Proteomes" id="UP001595840"/>
    </source>
</evidence>
<organism evidence="9 10">
    <name type="scientific">Simiduia curdlanivorans</name>
    <dbReference type="NCBI Taxonomy" id="1492769"/>
    <lineage>
        <taxon>Bacteria</taxon>
        <taxon>Pseudomonadati</taxon>
        <taxon>Pseudomonadota</taxon>
        <taxon>Gammaproteobacteria</taxon>
        <taxon>Cellvibrionales</taxon>
        <taxon>Cellvibrionaceae</taxon>
        <taxon>Simiduia</taxon>
    </lineage>
</organism>
<dbReference type="InterPro" id="IPR017441">
    <property type="entry name" value="Protein_kinase_ATP_BS"/>
</dbReference>
<dbReference type="PROSITE" id="PS00108">
    <property type="entry name" value="PROTEIN_KINASE_ST"/>
    <property type="match status" value="1"/>
</dbReference>
<dbReference type="InterPro" id="IPR011990">
    <property type="entry name" value="TPR-like_helical_dom_sf"/>
</dbReference>
<dbReference type="PROSITE" id="PS50011">
    <property type="entry name" value="PROTEIN_KINASE_DOM"/>
    <property type="match status" value="1"/>
</dbReference>
<dbReference type="PANTHER" id="PTHR43289:SF6">
    <property type="entry name" value="SERINE_THREONINE-PROTEIN KINASE NEKL-3"/>
    <property type="match status" value="1"/>
</dbReference>
<keyword evidence="1" id="KW-0808">Transferase</keyword>
<feature type="compositionally biased region" description="Polar residues" evidence="7">
    <location>
        <begin position="475"/>
        <end position="486"/>
    </location>
</feature>
<evidence type="ECO:0000256" key="4">
    <source>
        <dbReference type="ARBA" id="ARBA00022840"/>
    </source>
</evidence>
<feature type="binding site" evidence="5">
    <location>
        <position position="35"/>
    </location>
    <ligand>
        <name>ATP</name>
        <dbReference type="ChEBI" id="CHEBI:30616"/>
    </ligand>
</feature>
<feature type="compositionally biased region" description="Polar residues" evidence="7">
    <location>
        <begin position="424"/>
        <end position="442"/>
    </location>
</feature>
<evidence type="ECO:0000313" key="9">
    <source>
        <dbReference type="EMBL" id="MFC4360956.1"/>
    </source>
</evidence>
<feature type="coiled-coil region" evidence="6">
    <location>
        <begin position="680"/>
        <end position="711"/>
    </location>
</feature>
<evidence type="ECO:0000256" key="6">
    <source>
        <dbReference type="SAM" id="Coils"/>
    </source>
</evidence>
<dbReference type="Gene3D" id="1.10.510.10">
    <property type="entry name" value="Transferase(Phosphotransferase) domain 1"/>
    <property type="match status" value="1"/>
</dbReference>
<dbReference type="Gene3D" id="3.30.200.20">
    <property type="entry name" value="Phosphorylase Kinase, domain 1"/>
    <property type="match status" value="1"/>
</dbReference>
<dbReference type="Pfam" id="PF00069">
    <property type="entry name" value="Pkinase"/>
    <property type="match status" value="1"/>
</dbReference>
<dbReference type="GO" id="GO:0016301">
    <property type="term" value="F:kinase activity"/>
    <property type="evidence" value="ECO:0007669"/>
    <property type="project" value="UniProtKB-KW"/>
</dbReference>
<keyword evidence="3 9" id="KW-0418">Kinase</keyword>
<keyword evidence="2 5" id="KW-0547">Nucleotide-binding</keyword>
<keyword evidence="6" id="KW-0175">Coiled coil</keyword>
<dbReference type="SUPFAM" id="SSF56112">
    <property type="entry name" value="Protein kinase-like (PK-like)"/>
    <property type="match status" value="1"/>
</dbReference>
<dbReference type="CDD" id="cd14014">
    <property type="entry name" value="STKc_PknB_like"/>
    <property type="match status" value="1"/>
</dbReference>
<protein>
    <submittedName>
        <fullName evidence="9">Protein kinase</fullName>
    </submittedName>
</protein>
<feature type="region of interest" description="Disordered" evidence="7">
    <location>
        <begin position="309"/>
        <end position="336"/>
    </location>
</feature>
<accession>A0ABV8V0P4</accession>
<dbReference type="InterPro" id="IPR008271">
    <property type="entry name" value="Ser/Thr_kinase_AS"/>
</dbReference>
<keyword evidence="4 5" id="KW-0067">ATP-binding</keyword>
<feature type="compositionally biased region" description="Polar residues" evidence="7">
    <location>
        <begin position="311"/>
        <end position="329"/>
    </location>
</feature>
<proteinExistence type="predicted"/>
<sequence length="908" mass="99020">MEIPGYNIIDTLGRGGMATVYLAIQQSFEREVALKVLSPELLRDPTFGERFLREAKIVSRLVHPNIVTVYDVGEHEGSHYLSMEYVPGQDLKQKRTKLSRAEGLRVVKDIARALDYAARKGYVHRDVKPENIMLHDEDGRAVLMDFGIARMAGIETGMTQTGTAIGTPHYMSPEQAKGKTVDARSDLYSLGVVLFLLVTGRVPFDADSAVAVGIKHVSEPVPKLQAAFGVFQPIIDKVLAKNPDKRYQSGSELVADLEQIDDEQLRRVDELIELAAKRVVTADQNAPTVISSAIDTQLIRDVGEFDDDQDLGSTQHWPQSGQSTPTQSKPRPASNPFGTSHWLRNSIWLTFLALLFAFAFRQLLPVPWAEAITQWHHGALDWSKQQGVSLSAEQWQTLYDLGNAHQTIHESSDGAVIPLDTATPDVSSPSQPKTDTQRSKLNTPAPAAPKTGHADRVLADTQPVLRDNGVIAKRSTPTPQETTATSPAIGDSASADPFAQADQLFAALDADLSQAQALADIYEAALLDQDNRLRAQQGLERVRGFYRDQLQAALDAKNVLRMRALLDSAAQSFPALAQEAGLRKFERRLADTEAITETLALGQQQLARDALSSPSGDNAVESFNSVLQREPNNRDAKAGLDAVADRYAQLAASKLNAGDWLSAKGMVSRGLAVSPDHAGLLAQQQQAARLEAQLKDRQARIEDLLSQAKRQTAAANIYGRDGSVSQYQAVLALDKDNRLAREGIAKSSQATSDQVRSLISQKQFDRAEQELSAALALLPEQANLRSAQQALASAVDAASPRVDSLRVGTSDAITFDPAQPLVQGVDRTIYIGMQFRNFEQTAVLQAILFDGSRSLQIAQVPVVVSGKQGEKVFRIDRPVEGFSTGGYIIDLMLEGQLLLSQRFQVASQ</sequence>
<dbReference type="SMART" id="SM00220">
    <property type="entry name" value="S_TKc"/>
    <property type="match status" value="1"/>
</dbReference>